<sequence>MRKIYLLIFFIYSSLPLFGQSTDAYPSNLNISTLEKNALFYANKRYSVSQTGIARLDSNIIFDGGFSPSYTSVAPSETNPTIVLIENFPNVHVQSGAWIGWSTRTWGATKFKIEVYNTFANANIWVTVADISNYIKNDFAVKLNNVQPSKIRFTFYTASGTTGRLGISELFYIHPEAAQAYDGLMFKYDDLGEVKINSFKNIKLGNVAFLQEQNAIENGNDRAMFAQGATWDNTNKRYDLNSNKVFNRNGVILGNDGVKFFGHSGNVTTTPYWSNTEMGANTRMIVHNNGNVGIGVSVPNKKLVVQGEIGLGNSDGLSYNGIRRTGVATEYFNTLSGVATNIIHNFTNNVGGSLLSITNGGNIGIGTITPTTKFEILDATGITLRHSQTVNTAGTFRIFGGAYSSNKLNGLVFNTAATYNQISVGGGTALGETATLINFYTTPTVGTPNVGEERMRINNLGQVGIGTTTIPTDYRLAVAGNVIAEKIKVKKQSSGWPDFVFSPNYKLPSLTEVEAFVIQNSHLSEIPSANEIEKDGQDLGEMNRLLLKKVEELTLYLIEQSKEIKLLKSKVEQLEKK</sequence>
<evidence type="ECO:0000256" key="1">
    <source>
        <dbReference type="SAM" id="SignalP"/>
    </source>
</evidence>
<evidence type="ECO:0000313" key="3">
    <source>
        <dbReference type="Proteomes" id="UP000837932"/>
    </source>
</evidence>
<proteinExistence type="predicted"/>
<gene>
    <name evidence="2" type="ORF">EMA8858_00342</name>
</gene>
<organism evidence="2 3">
    <name type="scientific">Emticicia aquatica</name>
    <dbReference type="NCBI Taxonomy" id="1681835"/>
    <lineage>
        <taxon>Bacteria</taxon>
        <taxon>Pseudomonadati</taxon>
        <taxon>Bacteroidota</taxon>
        <taxon>Cytophagia</taxon>
        <taxon>Cytophagales</taxon>
        <taxon>Leadbetterellaceae</taxon>
        <taxon>Emticicia</taxon>
    </lineage>
</organism>
<evidence type="ECO:0008006" key="4">
    <source>
        <dbReference type="Google" id="ProtNLM"/>
    </source>
</evidence>
<reference evidence="2" key="1">
    <citation type="submission" date="2021-12" db="EMBL/GenBank/DDBJ databases">
        <authorList>
            <person name="Rodrigo-Torres L."/>
            <person name="Arahal R. D."/>
            <person name="Lucena T."/>
        </authorList>
    </citation>
    <scope>NUCLEOTIDE SEQUENCE</scope>
    <source>
        <strain evidence="2">CECT 8858</strain>
    </source>
</reference>
<evidence type="ECO:0000313" key="2">
    <source>
        <dbReference type="EMBL" id="CAH0994233.1"/>
    </source>
</evidence>
<dbReference type="Proteomes" id="UP000837932">
    <property type="component" value="Unassembled WGS sequence"/>
</dbReference>
<feature type="chain" id="PRO_5045672865" description="Peptidase S74 domain-containing protein" evidence="1">
    <location>
        <begin position="20"/>
        <end position="577"/>
    </location>
</feature>
<protein>
    <recommendedName>
        <fullName evidence="4">Peptidase S74 domain-containing protein</fullName>
    </recommendedName>
</protein>
<name>A0ABN8ERR4_9BACT</name>
<feature type="signal peptide" evidence="1">
    <location>
        <begin position="1"/>
        <end position="19"/>
    </location>
</feature>
<accession>A0ABN8ERR4</accession>
<keyword evidence="3" id="KW-1185">Reference proteome</keyword>
<dbReference type="EMBL" id="CAKLPY010000001">
    <property type="protein sequence ID" value="CAH0994233.1"/>
    <property type="molecule type" value="Genomic_DNA"/>
</dbReference>
<keyword evidence="1" id="KW-0732">Signal</keyword>
<comment type="caution">
    <text evidence="2">The sequence shown here is derived from an EMBL/GenBank/DDBJ whole genome shotgun (WGS) entry which is preliminary data.</text>
</comment>
<dbReference type="RefSeq" id="WP_238803984.1">
    <property type="nucleotide sequence ID" value="NZ_CAKLPY010000001.1"/>
</dbReference>